<organism evidence="8 9">
    <name type="scientific">Mycolicibacterium elephantis</name>
    <dbReference type="NCBI Taxonomy" id="81858"/>
    <lineage>
        <taxon>Bacteria</taxon>
        <taxon>Bacillati</taxon>
        <taxon>Actinomycetota</taxon>
        <taxon>Actinomycetes</taxon>
        <taxon>Mycobacteriales</taxon>
        <taxon>Mycobacteriaceae</taxon>
        <taxon>Mycolicibacterium</taxon>
    </lineage>
</organism>
<dbReference type="PRINTS" id="PR00469">
    <property type="entry name" value="PNDRDTASEII"/>
</dbReference>
<evidence type="ECO:0000256" key="5">
    <source>
        <dbReference type="ARBA" id="ARBA00048132"/>
    </source>
</evidence>
<reference evidence="8 9" key="1">
    <citation type="submission" date="2017-02" db="EMBL/GenBank/DDBJ databases">
        <title>The new phylogeny of genus Mycobacterium.</title>
        <authorList>
            <person name="Tortoli E."/>
            <person name="Trovato A."/>
            <person name="Cirillo D.M."/>
        </authorList>
    </citation>
    <scope>NUCLEOTIDE SEQUENCE [LARGE SCALE GENOMIC DNA]</scope>
    <source>
        <strain evidence="8 9">FI-09383</strain>
    </source>
</reference>
<dbReference type="Proteomes" id="UP000192772">
    <property type="component" value="Unassembled WGS sequence"/>
</dbReference>
<dbReference type="InterPro" id="IPR036188">
    <property type="entry name" value="FAD/NAD-bd_sf"/>
</dbReference>
<feature type="binding site" evidence="6">
    <location>
        <position position="283"/>
    </location>
    <ligand>
        <name>FAD</name>
        <dbReference type="ChEBI" id="CHEBI:57692"/>
    </ligand>
</feature>
<evidence type="ECO:0000256" key="6">
    <source>
        <dbReference type="HAMAP-Rule" id="MF_01685"/>
    </source>
</evidence>
<accession>A0A0M2ZI33</accession>
<dbReference type="EC" id="1.18.1.2" evidence="6"/>
<feature type="binding site" evidence="6">
    <location>
        <position position="123"/>
    </location>
    <ligand>
        <name>FAD</name>
        <dbReference type="ChEBI" id="CHEBI:57692"/>
    </ligand>
</feature>
<dbReference type="RefSeq" id="WP_046751473.1">
    <property type="nucleotide sequence ID" value="NZ_LBNO01000018.1"/>
</dbReference>
<comment type="caution">
    <text evidence="6">Lacks conserved residue(s) required for the propagation of feature annotation.</text>
</comment>
<keyword evidence="2 6" id="KW-0274">FAD</keyword>
<evidence type="ECO:0000313" key="9">
    <source>
        <dbReference type="Proteomes" id="UP000192772"/>
    </source>
</evidence>
<dbReference type="InterPro" id="IPR050097">
    <property type="entry name" value="Ferredoxin-NADP_redctase_2"/>
</dbReference>
<keyword evidence="3 6" id="KW-0521">NADP</keyword>
<feature type="binding site" evidence="6">
    <location>
        <position position="324"/>
    </location>
    <ligand>
        <name>FAD</name>
        <dbReference type="ChEBI" id="CHEBI:57692"/>
    </ligand>
</feature>
<evidence type="ECO:0000256" key="2">
    <source>
        <dbReference type="ARBA" id="ARBA00022827"/>
    </source>
</evidence>
<dbReference type="STRING" id="81858.BST23_19790"/>
<name>A0A0M2ZI33_9MYCO</name>
<feature type="binding site" evidence="6">
    <location>
        <position position="35"/>
    </location>
    <ligand>
        <name>FAD</name>
        <dbReference type="ChEBI" id="CHEBI:57692"/>
    </ligand>
</feature>
<dbReference type="Gene3D" id="3.50.50.60">
    <property type="entry name" value="FAD/NAD(P)-binding domain"/>
    <property type="match status" value="2"/>
</dbReference>
<comment type="similarity">
    <text evidence="6">Belongs to the ferredoxin--NADP reductase type 2 family.</text>
</comment>
<dbReference type="InterPro" id="IPR022890">
    <property type="entry name" value="Fd--NADP_Rdtase_type_2"/>
</dbReference>
<sequence>MTTFDVDLLIVGAGPVGLYGTYYAGVRGLRTAVIDSSTELGGQVAAMYPEKLIYDVAGFPAVKGRELVAALIEQAATADPTYLLGQEARALITDADGRHLVTTSGGDEICCAAVVITAGIGAFAPRKLAVGEDYLGNGLAYFVPDPAPYGNTDVIIVGGGDSALDWALMLEQVATSVTVVHRRNTFRAHAATVAAVEKSRVTMVRDAEVQSIGGNGAITHVDVAIKGDSDIRRLPCQRVIAALGFIANIGPLRDWGLTLRDNRHIVVDSAMRTGCPGIYAAGDVVDYDGKVRLISSGFGEVATAVNNAAVHIHPDAQLFPGHSTDVADGRPCRT</sequence>
<dbReference type="EMBL" id="MVHP01000026">
    <property type="protein sequence ID" value="ORA62782.1"/>
    <property type="molecule type" value="Genomic_DNA"/>
</dbReference>
<feature type="binding site" evidence="6">
    <location>
        <position position="48"/>
    </location>
    <ligand>
        <name>FAD</name>
        <dbReference type="ChEBI" id="CHEBI:57692"/>
    </ligand>
</feature>
<dbReference type="GO" id="GO:0050661">
    <property type="term" value="F:NADP binding"/>
    <property type="evidence" value="ECO:0007669"/>
    <property type="project" value="UniProtKB-UniRule"/>
</dbReference>
<evidence type="ECO:0000259" key="7">
    <source>
        <dbReference type="Pfam" id="PF07992"/>
    </source>
</evidence>
<comment type="catalytic activity">
    <reaction evidence="5">
        <text>[thioredoxin]-dithiol + NADP(+) = [thioredoxin]-disulfide + NADPH + H(+)</text>
        <dbReference type="Rhea" id="RHEA:20345"/>
        <dbReference type="Rhea" id="RHEA-COMP:10698"/>
        <dbReference type="Rhea" id="RHEA-COMP:10700"/>
        <dbReference type="ChEBI" id="CHEBI:15378"/>
        <dbReference type="ChEBI" id="CHEBI:29950"/>
        <dbReference type="ChEBI" id="CHEBI:50058"/>
        <dbReference type="ChEBI" id="CHEBI:57783"/>
        <dbReference type="ChEBI" id="CHEBI:58349"/>
        <dbReference type="EC" id="1.8.1.9"/>
    </reaction>
</comment>
<dbReference type="HAMAP" id="MF_01685">
    <property type="entry name" value="FENR2"/>
    <property type="match status" value="1"/>
</dbReference>
<dbReference type="SUPFAM" id="SSF51905">
    <property type="entry name" value="FAD/NAD(P)-binding domain"/>
    <property type="match status" value="1"/>
</dbReference>
<evidence type="ECO:0000256" key="3">
    <source>
        <dbReference type="ARBA" id="ARBA00022857"/>
    </source>
</evidence>
<feature type="binding site" evidence="6">
    <location>
        <position position="88"/>
    </location>
    <ligand>
        <name>FAD</name>
        <dbReference type="ChEBI" id="CHEBI:57692"/>
    </ligand>
</feature>
<comment type="subunit">
    <text evidence="6">Homodimer.</text>
</comment>
<gene>
    <name evidence="8" type="ORF">BST23_19790</name>
</gene>
<protein>
    <recommendedName>
        <fullName evidence="6">Ferredoxin--NADP reductase</fullName>
        <shortName evidence="6">FNR</shortName>
        <shortName evidence="6">Fd-NADP(+) reductase</shortName>
        <ecNumber evidence="6">1.18.1.2</ecNumber>
    </recommendedName>
</protein>
<dbReference type="GO" id="GO:0004324">
    <property type="term" value="F:ferredoxin-NADP+ reductase activity"/>
    <property type="evidence" value="ECO:0007669"/>
    <property type="project" value="UniProtKB-UniRule"/>
</dbReference>
<comment type="cofactor">
    <cofactor evidence="6">
        <name>FAD</name>
        <dbReference type="ChEBI" id="CHEBI:57692"/>
    </cofactor>
    <text evidence="6">Binds 1 FAD per subunit.</text>
</comment>
<comment type="catalytic activity">
    <reaction evidence="6">
        <text>2 reduced [2Fe-2S]-[ferredoxin] + NADP(+) + H(+) = 2 oxidized [2Fe-2S]-[ferredoxin] + NADPH</text>
        <dbReference type="Rhea" id="RHEA:20125"/>
        <dbReference type="Rhea" id="RHEA-COMP:10000"/>
        <dbReference type="Rhea" id="RHEA-COMP:10001"/>
        <dbReference type="ChEBI" id="CHEBI:15378"/>
        <dbReference type="ChEBI" id="CHEBI:33737"/>
        <dbReference type="ChEBI" id="CHEBI:33738"/>
        <dbReference type="ChEBI" id="CHEBI:57783"/>
        <dbReference type="ChEBI" id="CHEBI:58349"/>
        <dbReference type="EC" id="1.18.1.2"/>
    </reaction>
</comment>
<feature type="domain" description="FAD/NAD(P)-binding" evidence="7">
    <location>
        <begin position="7"/>
        <end position="300"/>
    </location>
</feature>
<dbReference type="PANTHER" id="PTHR48105">
    <property type="entry name" value="THIOREDOXIN REDUCTASE 1-RELATED-RELATED"/>
    <property type="match status" value="1"/>
</dbReference>
<evidence type="ECO:0000256" key="1">
    <source>
        <dbReference type="ARBA" id="ARBA00022630"/>
    </source>
</evidence>
<dbReference type="Pfam" id="PF07992">
    <property type="entry name" value="Pyr_redox_2"/>
    <property type="match status" value="1"/>
</dbReference>
<comment type="caution">
    <text evidence="8">The sequence shown here is derived from an EMBL/GenBank/DDBJ whole genome shotgun (WGS) entry which is preliminary data.</text>
</comment>
<dbReference type="GO" id="GO:0004791">
    <property type="term" value="F:thioredoxin-disulfide reductase (NADPH) activity"/>
    <property type="evidence" value="ECO:0007669"/>
    <property type="project" value="UniProtKB-EC"/>
</dbReference>
<dbReference type="GO" id="GO:0050660">
    <property type="term" value="F:flavin adenine dinucleotide binding"/>
    <property type="evidence" value="ECO:0007669"/>
    <property type="project" value="UniProtKB-UniRule"/>
</dbReference>
<feature type="binding site" evidence="6">
    <location>
        <position position="43"/>
    </location>
    <ligand>
        <name>FAD</name>
        <dbReference type="ChEBI" id="CHEBI:57692"/>
    </ligand>
</feature>
<keyword evidence="4 6" id="KW-0560">Oxidoreductase</keyword>
<keyword evidence="1 6" id="KW-0285">Flavoprotein</keyword>
<dbReference type="PRINTS" id="PR00368">
    <property type="entry name" value="FADPNR"/>
</dbReference>
<evidence type="ECO:0000256" key="4">
    <source>
        <dbReference type="ARBA" id="ARBA00023002"/>
    </source>
</evidence>
<dbReference type="InterPro" id="IPR023753">
    <property type="entry name" value="FAD/NAD-binding_dom"/>
</dbReference>
<proteinExistence type="inferred from homology"/>
<dbReference type="AlphaFoldDB" id="A0A0M2ZI33"/>
<evidence type="ECO:0000313" key="8">
    <source>
        <dbReference type="EMBL" id="ORA62782.1"/>
    </source>
</evidence>